<sequence>MKVSFFKEVQNYAKRRAFQWLTDQQWLVHACLDQPIQLGLPTKLRTSTVFLLAQRIVHESEGLNPQE</sequence>
<evidence type="ECO:0000313" key="2">
    <source>
        <dbReference type="Proteomes" id="UP000078354"/>
    </source>
</evidence>
<organism evidence="1 2">
    <name type="scientific">Pseudomonas silesiensis</name>
    <dbReference type="NCBI Taxonomy" id="1853130"/>
    <lineage>
        <taxon>Bacteria</taxon>
        <taxon>Pseudomonadati</taxon>
        <taxon>Pseudomonadota</taxon>
        <taxon>Gammaproteobacteria</taxon>
        <taxon>Pseudomonadales</taxon>
        <taxon>Pseudomonadaceae</taxon>
        <taxon>Pseudomonas</taxon>
    </lineage>
</organism>
<dbReference type="STRING" id="1853130.PMA3_14485"/>
<protein>
    <submittedName>
        <fullName evidence="1">Uncharacterized protein</fullName>
    </submittedName>
</protein>
<dbReference type="EMBL" id="CP014870">
    <property type="protein sequence ID" value="ANJ56283.1"/>
    <property type="molecule type" value="Genomic_DNA"/>
</dbReference>
<evidence type="ECO:0000313" key="1">
    <source>
        <dbReference type="EMBL" id="ANJ56283.1"/>
    </source>
</evidence>
<keyword evidence="2" id="KW-1185">Reference proteome</keyword>
<gene>
    <name evidence="1" type="ORF">PMA3_14485</name>
</gene>
<dbReference type="AlphaFoldDB" id="A0A191YU19"/>
<dbReference type="KEGG" id="psil:PMA3_14485"/>
<proteinExistence type="predicted"/>
<name>A0A191YU19_9PSED</name>
<dbReference type="Proteomes" id="UP000078354">
    <property type="component" value="Chromosome"/>
</dbReference>
<reference evidence="1 2" key="1">
    <citation type="journal article" date="2018" name="Syst. Appl. Microbiol.">
        <title>Pseudomonas silesiensis sp. nov. strain A3T isolated from a biological pesticide sewage treatment plant and analysis of the complete genome sequence.</title>
        <authorList>
            <person name="Kaminski M.A."/>
            <person name="Furmanczyk E.M."/>
            <person name="Sobczak A."/>
            <person name="Dziembowski A."/>
            <person name="Lipinski L."/>
        </authorList>
    </citation>
    <scope>NUCLEOTIDE SEQUENCE [LARGE SCALE GENOMIC DNA]</scope>
    <source>
        <strain evidence="1 2">A3</strain>
    </source>
</reference>
<accession>A0A191YU19</accession>